<dbReference type="InterPro" id="IPR001867">
    <property type="entry name" value="OmpR/PhoB-type_DNA-bd"/>
</dbReference>
<dbReference type="Proteomes" id="UP000032737">
    <property type="component" value="Chromosome"/>
</dbReference>
<feature type="domain" description="Response regulatory" evidence="4">
    <location>
        <begin position="2"/>
        <end position="116"/>
    </location>
</feature>
<keyword evidence="7" id="KW-1185">Reference proteome</keyword>
<protein>
    <submittedName>
        <fullName evidence="6">Two-component system response regulator with the CheY-like receiver domain</fullName>
    </submittedName>
</protein>
<keyword evidence="1 3" id="KW-0238">DNA-binding</keyword>
<evidence type="ECO:0000313" key="6">
    <source>
        <dbReference type="EMBL" id="CCV65029.1"/>
    </source>
</evidence>
<dbReference type="PANTHER" id="PTHR48111:SF24">
    <property type="entry name" value="TRANSCRIPTIONAL REGULATORY PROTEIN CSSR"/>
    <property type="match status" value="1"/>
</dbReference>
<dbReference type="PROSITE" id="PS50110">
    <property type="entry name" value="RESPONSE_REGULATORY"/>
    <property type="match status" value="1"/>
</dbReference>
<dbReference type="PANTHER" id="PTHR48111">
    <property type="entry name" value="REGULATOR OF RPOS"/>
    <property type="match status" value="1"/>
</dbReference>
<evidence type="ECO:0000259" key="5">
    <source>
        <dbReference type="PROSITE" id="PS51755"/>
    </source>
</evidence>
<dbReference type="InterPro" id="IPR039420">
    <property type="entry name" value="WalR-like"/>
</dbReference>
<feature type="domain" description="OmpR/PhoB-type" evidence="5">
    <location>
        <begin position="124"/>
        <end position="217"/>
    </location>
</feature>
<evidence type="ECO:0000256" key="3">
    <source>
        <dbReference type="PROSITE-ProRule" id="PRU01091"/>
    </source>
</evidence>
<evidence type="ECO:0000313" key="7">
    <source>
        <dbReference type="Proteomes" id="UP000032737"/>
    </source>
</evidence>
<dbReference type="RefSeq" id="WP_030003903.1">
    <property type="nucleotide sequence ID" value="NC_022549.1"/>
</dbReference>
<evidence type="ECO:0000256" key="1">
    <source>
        <dbReference type="ARBA" id="ARBA00023125"/>
    </source>
</evidence>
<feature type="DNA-binding region" description="OmpR/PhoB-type" evidence="3">
    <location>
        <begin position="124"/>
        <end position="217"/>
    </location>
</feature>
<dbReference type="InterPro" id="IPR036388">
    <property type="entry name" value="WH-like_DNA-bd_sf"/>
</dbReference>
<dbReference type="InterPro" id="IPR001789">
    <property type="entry name" value="Sig_transdc_resp-reg_receiver"/>
</dbReference>
<gene>
    <name evidence="6" type="ORF">BN85300080</name>
</gene>
<dbReference type="Pfam" id="PF00072">
    <property type="entry name" value="Response_reg"/>
    <property type="match status" value="1"/>
</dbReference>
<dbReference type="GO" id="GO:0005829">
    <property type="term" value="C:cytosol"/>
    <property type="evidence" value="ECO:0007669"/>
    <property type="project" value="TreeGrafter"/>
</dbReference>
<dbReference type="EMBL" id="FO681348">
    <property type="protein sequence ID" value="CCV65029.1"/>
    <property type="molecule type" value="Genomic_DNA"/>
</dbReference>
<dbReference type="SMART" id="SM00448">
    <property type="entry name" value="REC"/>
    <property type="match status" value="1"/>
</dbReference>
<organism evidence="6 7">
    <name type="scientific">Acholeplasma brassicae</name>
    <dbReference type="NCBI Taxonomy" id="61635"/>
    <lineage>
        <taxon>Bacteria</taxon>
        <taxon>Bacillati</taxon>
        <taxon>Mycoplasmatota</taxon>
        <taxon>Mollicutes</taxon>
        <taxon>Acholeplasmatales</taxon>
        <taxon>Acholeplasmataceae</taxon>
        <taxon>Acholeplasma</taxon>
    </lineage>
</organism>
<proteinExistence type="predicted"/>
<dbReference type="AlphaFoldDB" id="U4KSH9"/>
<dbReference type="STRING" id="61635.BN85300080"/>
<dbReference type="SUPFAM" id="SSF52172">
    <property type="entry name" value="CheY-like"/>
    <property type="match status" value="1"/>
</dbReference>
<evidence type="ECO:0000256" key="2">
    <source>
        <dbReference type="PROSITE-ProRule" id="PRU00169"/>
    </source>
</evidence>
<dbReference type="GO" id="GO:0000156">
    <property type="term" value="F:phosphorelay response regulator activity"/>
    <property type="evidence" value="ECO:0007669"/>
    <property type="project" value="TreeGrafter"/>
</dbReference>
<dbReference type="Gene3D" id="6.10.250.690">
    <property type="match status" value="1"/>
</dbReference>
<feature type="modified residue" description="4-aspartylphosphate" evidence="2">
    <location>
        <position position="50"/>
    </location>
</feature>
<accession>U4KSH9</accession>
<dbReference type="HOGENOM" id="CLU_000445_30_3_14"/>
<dbReference type="Pfam" id="PF00486">
    <property type="entry name" value="Trans_reg_C"/>
    <property type="match status" value="1"/>
</dbReference>
<dbReference type="OrthoDB" id="9790454at2"/>
<dbReference type="InterPro" id="IPR011006">
    <property type="entry name" value="CheY-like_superfamily"/>
</dbReference>
<reference evidence="6 7" key="1">
    <citation type="journal article" date="2013" name="J. Mol. Microbiol. Biotechnol.">
        <title>Analysis of the Complete Genomes of Acholeplasma brassicae , A. palmae and A. laidlawii and Their Comparison to the Obligate Parasites from ' Candidatus Phytoplasma'.</title>
        <authorList>
            <person name="Kube M."/>
            <person name="Siewert C."/>
            <person name="Migdoll A.M."/>
            <person name="Duduk B."/>
            <person name="Holz S."/>
            <person name="Rabus R."/>
            <person name="Seemuller E."/>
            <person name="Mitrovic J."/>
            <person name="Muller I."/>
            <person name="Buttner C."/>
            <person name="Reinhardt R."/>
        </authorList>
    </citation>
    <scope>NUCLEOTIDE SEQUENCE [LARGE SCALE GENOMIC DNA]</scope>
    <source>
        <strain evidence="7">0502</strain>
    </source>
</reference>
<dbReference type="Gene3D" id="1.10.10.10">
    <property type="entry name" value="Winged helix-like DNA-binding domain superfamily/Winged helix DNA-binding domain"/>
    <property type="match status" value="1"/>
</dbReference>
<dbReference type="Gene3D" id="3.40.50.2300">
    <property type="match status" value="1"/>
</dbReference>
<name>U4KSH9_9MOLU</name>
<sequence>MRIYLVEDEFDLSQIIRKYLEKEGFEVTVFHDGETAIKHTKDDIDLWILDIMLTGEINGYDLIESIKKNRPYAATIFTSARDHDLDRIRGLELGSDDYLAKPYSPRELILRVKAILKRTQKQAGTTLNYDIYEVNIEKRTIRANEELIDLTNKEFELLLFFLENPNQAFSREQILQHVWGVDYFGSDRVVDDLLRRLRQKMPLLKIETIYGFGYRLL</sequence>
<dbReference type="GO" id="GO:0006355">
    <property type="term" value="P:regulation of DNA-templated transcription"/>
    <property type="evidence" value="ECO:0007669"/>
    <property type="project" value="InterPro"/>
</dbReference>
<evidence type="ECO:0000259" key="4">
    <source>
        <dbReference type="PROSITE" id="PS50110"/>
    </source>
</evidence>
<keyword evidence="2" id="KW-0597">Phosphoprotein</keyword>
<dbReference type="CDD" id="cd00383">
    <property type="entry name" value="trans_reg_C"/>
    <property type="match status" value="1"/>
</dbReference>
<dbReference type="GO" id="GO:0032993">
    <property type="term" value="C:protein-DNA complex"/>
    <property type="evidence" value="ECO:0007669"/>
    <property type="project" value="TreeGrafter"/>
</dbReference>
<dbReference type="KEGG" id="abra:BN85300080"/>
<dbReference type="GO" id="GO:0000976">
    <property type="term" value="F:transcription cis-regulatory region binding"/>
    <property type="evidence" value="ECO:0007669"/>
    <property type="project" value="TreeGrafter"/>
</dbReference>
<dbReference type="PROSITE" id="PS51755">
    <property type="entry name" value="OMPR_PHOB"/>
    <property type="match status" value="1"/>
</dbReference>
<dbReference type="SMART" id="SM00862">
    <property type="entry name" value="Trans_reg_C"/>
    <property type="match status" value="1"/>
</dbReference>